<dbReference type="PANTHER" id="PTHR33706:SF1">
    <property type="entry name" value="TPR REPEAT PROTEIN"/>
    <property type="match status" value="1"/>
</dbReference>
<dbReference type="PANTHER" id="PTHR33706">
    <property type="entry name" value="MORN VARIANT REPEAT PROTEIN"/>
    <property type="match status" value="1"/>
</dbReference>
<protein>
    <recommendedName>
        <fullName evidence="3">Antitoxin YwqK</fullName>
    </recommendedName>
</protein>
<dbReference type="Proteomes" id="UP000286947">
    <property type="component" value="Unassembled WGS sequence"/>
</dbReference>
<dbReference type="Pfam" id="PF07661">
    <property type="entry name" value="MORN_2"/>
    <property type="match status" value="2"/>
</dbReference>
<organism evidence="1 2">
    <name type="scientific">Saezia sanguinis</name>
    <dbReference type="NCBI Taxonomy" id="1965230"/>
    <lineage>
        <taxon>Bacteria</taxon>
        <taxon>Pseudomonadati</taxon>
        <taxon>Pseudomonadota</taxon>
        <taxon>Betaproteobacteria</taxon>
        <taxon>Burkholderiales</taxon>
        <taxon>Saeziaceae</taxon>
        <taxon>Saezia</taxon>
    </lineage>
</organism>
<dbReference type="EMBL" id="PQSP01000004">
    <property type="protein sequence ID" value="RUS66524.1"/>
    <property type="molecule type" value="Genomic_DNA"/>
</dbReference>
<proteinExistence type="predicted"/>
<dbReference type="AlphaFoldDB" id="A0A433SD16"/>
<dbReference type="SUPFAM" id="SSF82185">
    <property type="entry name" value="Histone H3 K4-specific methyltransferase SET7/9 N-terminal domain"/>
    <property type="match status" value="1"/>
</dbReference>
<keyword evidence="2" id="KW-1185">Reference proteome</keyword>
<gene>
    <name evidence="1" type="ORF">CUZ56_01804</name>
</gene>
<dbReference type="InterPro" id="IPR011652">
    <property type="entry name" value="MORN_2"/>
</dbReference>
<accession>A0A433SD16</accession>
<evidence type="ECO:0008006" key="3">
    <source>
        <dbReference type="Google" id="ProtNLM"/>
    </source>
</evidence>
<evidence type="ECO:0000313" key="2">
    <source>
        <dbReference type="Proteomes" id="UP000286947"/>
    </source>
</evidence>
<reference evidence="1 2" key="1">
    <citation type="submission" date="2018-01" db="EMBL/GenBank/DDBJ databases">
        <title>Saezia sanguinis gen. nov., sp. nov., in the order Burkholderiales isolated from human blood.</title>
        <authorList>
            <person name="Medina-Pascual M.J."/>
            <person name="Valdezate S."/>
            <person name="Monzon S."/>
            <person name="Cuesta I."/>
            <person name="Carrasco G."/>
            <person name="Villalon P."/>
            <person name="Saez-Nieto J.A."/>
        </authorList>
    </citation>
    <scope>NUCLEOTIDE SEQUENCE [LARGE SCALE GENOMIC DNA]</scope>
    <source>
        <strain evidence="1 2">CNM695-12</strain>
    </source>
</reference>
<evidence type="ECO:0000313" key="1">
    <source>
        <dbReference type="EMBL" id="RUS66524.1"/>
    </source>
</evidence>
<comment type="caution">
    <text evidence="1">The sequence shown here is derived from an EMBL/GenBank/DDBJ whole genome shotgun (WGS) entry which is preliminary data.</text>
</comment>
<dbReference type="OrthoDB" id="8611523at2"/>
<sequence length="277" mass="31942">MIKMLNWFARLTTLAVSEPASGGAEGAAAVPWKVGEVVAVGGIYPYDMYRKFLGVTAEGEYLVQAFYKDGDVKYSDPYRLKRAADVTAFLFDKNQSVRALFNRSIEGPYVLWHINGQKFCESQFENGFAQGLFRRWWANGQKAEEGLCANGREQGRWVSWYDNGQESRSGEYINGLMEGRWLFWYDNGQKECEGDFANGKTQGEWSFWYNNGMKRAFCHCQEDQWHGTWMLWHPNGQKWKEGEYRHDEKVGYWREWDKNGVLVEEDDFGPGSDGAGV</sequence>
<name>A0A433SD16_9BURK</name>
<dbReference type="Gene3D" id="2.20.110.10">
    <property type="entry name" value="Histone H3 K4-specific methyltransferase SET7/9 N-terminal domain"/>
    <property type="match status" value="3"/>
</dbReference>